<sequence length="61" mass="6662">MKILVLDGTSRRHNAVSSTRRPIKRPSTLAKAERSSIRGVKNVGDRRASCQQRSAIGGSSR</sequence>
<reference evidence="3" key="1">
    <citation type="submission" date="2022-11" db="UniProtKB">
        <authorList>
            <consortium name="WormBaseParasite"/>
        </authorList>
    </citation>
    <scope>IDENTIFICATION</scope>
</reference>
<protein>
    <submittedName>
        <fullName evidence="3">Uncharacterized protein</fullName>
    </submittedName>
</protein>
<dbReference type="Proteomes" id="UP000887565">
    <property type="component" value="Unplaced"/>
</dbReference>
<evidence type="ECO:0000313" key="2">
    <source>
        <dbReference type="Proteomes" id="UP000887565"/>
    </source>
</evidence>
<dbReference type="WBParaSite" id="nRc.2.0.1.t11875-RA">
    <property type="protein sequence ID" value="nRc.2.0.1.t11875-RA"/>
    <property type="gene ID" value="nRc.2.0.1.g11875"/>
</dbReference>
<proteinExistence type="predicted"/>
<evidence type="ECO:0000256" key="1">
    <source>
        <dbReference type="SAM" id="MobiDB-lite"/>
    </source>
</evidence>
<feature type="compositionally biased region" description="Polar residues" evidence="1">
    <location>
        <begin position="49"/>
        <end position="61"/>
    </location>
</feature>
<keyword evidence="2" id="KW-1185">Reference proteome</keyword>
<name>A0A915ICG9_ROMCU</name>
<dbReference type="AlphaFoldDB" id="A0A915ICG9"/>
<accession>A0A915ICG9</accession>
<evidence type="ECO:0000313" key="3">
    <source>
        <dbReference type="WBParaSite" id="nRc.2.0.1.t11875-RA"/>
    </source>
</evidence>
<feature type="region of interest" description="Disordered" evidence="1">
    <location>
        <begin position="1"/>
        <end position="61"/>
    </location>
</feature>
<organism evidence="2 3">
    <name type="scientific">Romanomermis culicivorax</name>
    <name type="common">Nematode worm</name>
    <dbReference type="NCBI Taxonomy" id="13658"/>
    <lineage>
        <taxon>Eukaryota</taxon>
        <taxon>Metazoa</taxon>
        <taxon>Ecdysozoa</taxon>
        <taxon>Nematoda</taxon>
        <taxon>Enoplea</taxon>
        <taxon>Dorylaimia</taxon>
        <taxon>Mermithida</taxon>
        <taxon>Mermithoidea</taxon>
        <taxon>Mermithidae</taxon>
        <taxon>Romanomermis</taxon>
    </lineage>
</organism>